<dbReference type="AlphaFoldDB" id="A0AAV4NI04"/>
<dbReference type="Proteomes" id="UP001054945">
    <property type="component" value="Unassembled WGS sequence"/>
</dbReference>
<gene>
    <name evidence="1" type="ORF">CEXT_766081</name>
</gene>
<sequence length="87" mass="9959">MSLGNGGEAVFLFNLTTAERGGDWWTSTKPNRMRLDTFLSCRLLYDDCQIGDLAKDFTGVTWKAEWHRTISTPESDFLFTLHSPREV</sequence>
<dbReference type="EMBL" id="BPLR01020964">
    <property type="protein sequence ID" value="GIX84421.1"/>
    <property type="molecule type" value="Genomic_DNA"/>
</dbReference>
<organism evidence="1 2">
    <name type="scientific">Caerostris extrusa</name>
    <name type="common">Bark spider</name>
    <name type="synonym">Caerostris bankana</name>
    <dbReference type="NCBI Taxonomy" id="172846"/>
    <lineage>
        <taxon>Eukaryota</taxon>
        <taxon>Metazoa</taxon>
        <taxon>Ecdysozoa</taxon>
        <taxon>Arthropoda</taxon>
        <taxon>Chelicerata</taxon>
        <taxon>Arachnida</taxon>
        <taxon>Araneae</taxon>
        <taxon>Araneomorphae</taxon>
        <taxon>Entelegynae</taxon>
        <taxon>Araneoidea</taxon>
        <taxon>Araneidae</taxon>
        <taxon>Caerostris</taxon>
    </lineage>
</organism>
<proteinExistence type="predicted"/>
<evidence type="ECO:0000313" key="2">
    <source>
        <dbReference type="Proteomes" id="UP001054945"/>
    </source>
</evidence>
<keyword evidence="2" id="KW-1185">Reference proteome</keyword>
<protein>
    <submittedName>
        <fullName evidence="1">Uncharacterized protein</fullName>
    </submittedName>
</protein>
<evidence type="ECO:0000313" key="1">
    <source>
        <dbReference type="EMBL" id="GIX84421.1"/>
    </source>
</evidence>
<reference evidence="1 2" key="1">
    <citation type="submission" date="2021-06" db="EMBL/GenBank/DDBJ databases">
        <title>Caerostris extrusa draft genome.</title>
        <authorList>
            <person name="Kono N."/>
            <person name="Arakawa K."/>
        </authorList>
    </citation>
    <scope>NUCLEOTIDE SEQUENCE [LARGE SCALE GENOMIC DNA]</scope>
</reference>
<name>A0AAV4NI04_CAEEX</name>
<accession>A0AAV4NI04</accession>
<comment type="caution">
    <text evidence="1">The sequence shown here is derived from an EMBL/GenBank/DDBJ whole genome shotgun (WGS) entry which is preliminary data.</text>
</comment>